<proteinExistence type="predicted"/>
<dbReference type="Proteomes" id="UP000762676">
    <property type="component" value="Unassembled WGS sequence"/>
</dbReference>
<sequence>MEAKIMEILWSRSVERHGLQYTIMVSDGDSKAFNRLLEVEPYGPDVSLSKENCTNHVGKCLSKTLHNLVADCSKKGHHSWAKGTWSSHSRGHSKTPDITRTSNSWQ</sequence>
<organism evidence="3 4">
    <name type="scientific">Elysia marginata</name>
    <dbReference type="NCBI Taxonomy" id="1093978"/>
    <lineage>
        <taxon>Eukaryota</taxon>
        <taxon>Metazoa</taxon>
        <taxon>Spiralia</taxon>
        <taxon>Lophotrochozoa</taxon>
        <taxon>Mollusca</taxon>
        <taxon>Gastropoda</taxon>
        <taxon>Heterobranchia</taxon>
        <taxon>Euthyneura</taxon>
        <taxon>Panpulmonata</taxon>
        <taxon>Sacoglossa</taxon>
        <taxon>Placobranchoidea</taxon>
        <taxon>Plakobranchidae</taxon>
        <taxon>Elysia</taxon>
    </lineage>
</organism>
<feature type="compositionally biased region" description="Polar residues" evidence="1">
    <location>
        <begin position="96"/>
        <end position="106"/>
    </location>
</feature>
<feature type="domain" description="Mutator-like transposase" evidence="2">
    <location>
        <begin position="1"/>
        <end position="73"/>
    </location>
</feature>
<dbReference type="AlphaFoldDB" id="A0AAV4IYI3"/>
<dbReference type="InterPro" id="IPR049012">
    <property type="entry name" value="Mutator_transp_dom"/>
</dbReference>
<name>A0AAV4IYI3_9GAST</name>
<evidence type="ECO:0000259" key="2">
    <source>
        <dbReference type="Pfam" id="PF20700"/>
    </source>
</evidence>
<evidence type="ECO:0000256" key="1">
    <source>
        <dbReference type="SAM" id="MobiDB-lite"/>
    </source>
</evidence>
<evidence type="ECO:0000313" key="4">
    <source>
        <dbReference type="Proteomes" id="UP000762676"/>
    </source>
</evidence>
<reference evidence="3 4" key="1">
    <citation type="journal article" date="2021" name="Elife">
        <title>Chloroplast acquisition without the gene transfer in kleptoplastic sea slugs, Plakobranchus ocellatus.</title>
        <authorList>
            <person name="Maeda T."/>
            <person name="Takahashi S."/>
            <person name="Yoshida T."/>
            <person name="Shimamura S."/>
            <person name="Takaki Y."/>
            <person name="Nagai Y."/>
            <person name="Toyoda A."/>
            <person name="Suzuki Y."/>
            <person name="Arimoto A."/>
            <person name="Ishii H."/>
            <person name="Satoh N."/>
            <person name="Nishiyama T."/>
            <person name="Hasebe M."/>
            <person name="Maruyama T."/>
            <person name="Minagawa J."/>
            <person name="Obokata J."/>
            <person name="Shigenobu S."/>
        </authorList>
    </citation>
    <scope>NUCLEOTIDE SEQUENCE [LARGE SCALE GENOMIC DNA]</scope>
</reference>
<gene>
    <name evidence="3" type="ORF">ElyMa_003158500</name>
</gene>
<evidence type="ECO:0000313" key="3">
    <source>
        <dbReference type="EMBL" id="GFS14257.1"/>
    </source>
</evidence>
<accession>A0AAV4IYI3</accession>
<dbReference type="EMBL" id="BMAT01006513">
    <property type="protein sequence ID" value="GFS14257.1"/>
    <property type="molecule type" value="Genomic_DNA"/>
</dbReference>
<comment type="caution">
    <text evidence="3">The sequence shown here is derived from an EMBL/GenBank/DDBJ whole genome shotgun (WGS) entry which is preliminary data.</text>
</comment>
<dbReference type="Pfam" id="PF20700">
    <property type="entry name" value="Mutator"/>
    <property type="match status" value="1"/>
</dbReference>
<protein>
    <recommendedName>
        <fullName evidence="2">Mutator-like transposase domain-containing protein</fullName>
    </recommendedName>
</protein>
<feature type="region of interest" description="Disordered" evidence="1">
    <location>
        <begin position="77"/>
        <end position="106"/>
    </location>
</feature>
<keyword evidence="4" id="KW-1185">Reference proteome</keyword>